<sequence length="77" mass="8395">MTIETLLQKMDKFVMGKNLKPLVVGVPLIFSGLGTYYSIEYASKGEYGKAAIAGLCGIINAYYAGYQSRNLTAPPRQ</sequence>
<gene>
    <name evidence="2" type="ORF">COU81_02265</name>
</gene>
<dbReference type="EMBL" id="PFDW01000049">
    <property type="protein sequence ID" value="PJE58149.1"/>
    <property type="molecule type" value="Genomic_DNA"/>
</dbReference>
<evidence type="ECO:0000313" key="2">
    <source>
        <dbReference type="EMBL" id="PJE58149.1"/>
    </source>
</evidence>
<keyword evidence="1" id="KW-0472">Membrane</keyword>
<protein>
    <submittedName>
        <fullName evidence="2">Uncharacterized protein</fullName>
    </submittedName>
</protein>
<comment type="caution">
    <text evidence="2">The sequence shown here is derived from an EMBL/GenBank/DDBJ whole genome shotgun (WGS) entry which is preliminary data.</text>
</comment>
<keyword evidence="1" id="KW-0812">Transmembrane</keyword>
<reference evidence="3" key="1">
    <citation type="submission" date="2017-09" db="EMBL/GenBank/DDBJ databases">
        <title>Depth-based differentiation of microbial function through sediment-hosted aquifers and enrichment of novel symbionts in the deep terrestrial subsurface.</title>
        <authorList>
            <person name="Probst A.J."/>
            <person name="Ladd B."/>
            <person name="Jarett J.K."/>
            <person name="Geller-Mcgrath D.E."/>
            <person name="Sieber C.M.K."/>
            <person name="Emerson J.B."/>
            <person name="Anantharaman K."/>
            <person name="Thomas B.C."/>
            <person name="Malmstrom R."/>
            <person name="Stieglmeier M."/>
            <person name="Klingl A."/>
            <person name="Woyke T."/>
            <person name="Ryan C.M."/>
            <person name="Banfield J.F."/>
        </authorList>
    </citation>
    <scope>NUCLEOTIDE SEQUENCE [LARGE SCALE GENOMIC DNA]</scope>
</reference>
<proteinExistence type="predicted"/>
<evidence type="ECO:0000313" key="3">
    <source>
        <dbReference type="Proteomes" id="UP000231450"/>
    </source>
</evidence>
<accession>A0A2M8KE09</accession>
<dbReference type="AlphaFoldDB" id="A0A2M8KE09"/>
<name>A0A2M8KE09_9BACT</name>
<evidence type="ECO:0000256" key="1">
    <source>
        <dbReference type="SAM" id="Phobius"/>
    </source>
</evidence>
<organism evidence="2 3">
    <name type="scientific">Candidatus Portnoybacteria bacterium CG10_big_fil_rev_8_21_14_0_10_36_7</name>
    <dbReference type="NCBI Taxonomy" id="1974812"/>
    <lineage>
        <taxon>Bacteria</taxon>
        <taxon>Candidatus Portnoyibacteriota</taxon>
    </lineage>
</organism>
<keyword evidence="1" id="KW-1133">Transmembrane helix</keyword>
<feature type="transmembrane region" description="Helical" evidence="1">
    <location>
        <begin position="21"/>
        <end position="39"/>
    </location>
</feature>
<dbReference type="Proteomes" id="UP000231450">
    <property type="component" value="Unassembled WGS sequence"/>
</dbReference>